<dbReference type="PANTHER" id="PTHR46211">
    <property type="entry name" value="GLYCEROPHOSPHORYL DIESTER PHOSPHODIESTERASE"/>
    <property type="match status" value="1"/>
</dbReference>
<dbReference type="InterPro" id="IPR030395">
    <property type="entry name" value="GP_PDE_dom"/>
</dbReference>
<dbReference type="Pfam" id="PF03009">
    <property type="entry name" value="GDPD"/>
    <property type="match status" value="1"/>
</dbReference>
<protein>
    <recommendedName>
        <fullName evidence="1">GP-PDE domain-containing protein</fullName>
    </recommendedName>
</protein>
<dbReference type="PANTHER" id="PTHR46211:SF14">
    <property type="entry name" value="GLYCEROPHOSPHODIESTER PHOSPHODIESTERASE"/>
    <property type="match status" value="1"/>
</dbReference>
<evidence type="ECO:0000313" key="2">
    <source>
        <dbReference type="EMBL" id="CAF25675.1"/>
    </source>
</evidence>
<feature type="domain" description="GP-PDE" evidence="1">
    <location>
        <begin position="18"/>
        <end position="251"/>
    </location>
</feature>
<accession>A0A0H3LTA7</accession>
<dbReference type="AlphaFoldDB" id="A0A0H3LTA7"/>
<sequence length="254" mass="28481">MNQACLKLKSVKFRMSEKKIVAHRGGAHLYPENTLSAFRHAIALGVDEIECDVHLLKSGEVVVFHDFHLEQLVGKKGYIHDIDNETRKRLFVKGSTEAPPLLEEVLDLLGATNIAMHLEIKTCGEVERETILSQKALALIKNRNLAERVSAISFDPTNLRPFVEAGITSGPCIDSFEGDMHRNFSEWKQLGYSDLSLDGSIVSQDLIESALEHGFTVGVWTINGRARLSHWIDMPVHYITTDQPDLALQLRAQR</sequence>
<dbReference type="Gene3D" id="3.20.20.190">
    <property type="entry name" value="Phosphatidylinositol (PI) phosphodiesterase"/>
    <property type="match status" value="1"/>
</dbReference>
<evidence type="ECO:0000259" key="1">
    <source>
        <dbReference type="PROSITE" id="PS51704"/>
    </source>
</evidence>
<dbReference type="SUPFAM" id="SSF51695">
    <property type="entry name" value="PLC-like phosphodiesterases"/>
    <property type="match status" value="1"/>
</dbReference>
<dbReference type="HOGENOM" id="CLU_030006_3_5_5"/>
<dbReference type="InterPro" id="IPR017946">
    <property type="entry name" value="PLC-like_Pdiesterase_TIM-brl"/>
</dbReference>
<dbReference type="GO" id="GO:0008081">
    <property type="term" value="F:phosphoric diester hydrolase activity"/>
    <property type="evidence" value="ECO:0007669"/>
    <property type="project" value="InterPro"/>
</dbReference>
<dbReference type="KEGG" id="bqu:BQ01720"/>
<dbReference type="eggNOG" id="COG0584">
    <property type="taxonomic scope" value="Bacteria"/>
</dbReference>
<evidence type="ECO:0000313" key="3">
    <source>
        <dbReference type="Proteomes" id="UP000000597"/>
    </source>
</evidence>
<dbReference type="Proteomes" id="UP000000597">
    <property type="component" value="Chromosome"/>
</dbReference>
<organism evidence="2 3">
    <name type="scientific">Bartonella quintana (strain Toulouse)</name>
    <name type="common">Rochalimaea quintana</name>
    <dbReference type="NCBI Taxonomy" id="283165"/>
    <lineage>
        <taxon>Bacteria</taxon>
        <taxon>Pseudomonadati</taxon>
        <taxon>Pseudomonadota</taxon>
        <taxon>Alphaproteobacteria</taxon>
        <taxon>Hyphomicrobiales</taxon>
        <taxon>Bartonellaceae</taxon>
        <taxon>Bartonella</taxon>
    </lineage>
</organism>
<gene>
    <name evidence="2" type="ordered locus">BQ01720</name>
</gene>
<dbReference type="GO" id="GO:0006629">
    <property type="term" value="P:lipid metabolic process"/>
    <property type="evidence" value="ECO:0007669"/>
    <property type="project" value="InterPro"/>
</dbReference>
<dbReference type="PROSITE" id="PS51704">
    <property type="entry name" value="GP_PDE"/>
    <property type="match status" value="1"/>
</dbReference>
<proteinExistence type="predicted"/>
<dbReference type="EMBL" id="BX897700">
    <property type="protein sequence ID" value="CAF25675.1"/>
    <property type="molecule type" value="Genomic_DNA"/>
</dbReference>
<name>A0A0H3LTA7_BARQU</name>
<reference evidence="2 3" key="1">
    <citation type="journal article" date="2004" name="Proc. Natl. Acad. Sci. U.S.A.">
        <title>The louse-borne human pathogen Bartonella quintana is a genomic derivative of the zoonotic agent Bartonella henselae.</title>
        <authorList>
            <person name="Alsmark U.C.M."/>
            <person name="Frank A.C."/>
            <person name="Karlberg E.O."/>
            <person name="Legault B.-A."/>
            <person name="Ardell D.H."/>
            <person name="Canbaeck B."/>
            <person name="Eriksson A.-S."/>
            <person name="Naeslund A.K."/>
            <person name="Handley S.A."/>
            <person name="Huvet M."/>
            <person name="La Scola B."/>
            <person name="Holmberg M."/>
            <person name="Andersson S.G.E."/>
        </authorList>
    </citation>
    <scope>NUCLEOTIDE SEQUENCE [LARGE SCALE GENOMIC DNA]</scope>
    <source>
        <strain evidence="2 3">Toulouse</strain>
    </source>
</reference>